<sequence length="153" mass="16494">MTLKERITDDMKAAMRAKDSERLGTIRLLTAAMKQKEVDERIEMDDVAVIAIVDKMLKQRKDSIEAFEKAGRQDLADKEKTEVVVLQAYLPARLSADEVAAEVKAIVAELGEQLGKTPGPGEMGKVMGAVKTRLAGKADMGQVSAAVKAALAP</sequence>
<dbReference type="PANTHER" id="PTHR28055:SF1">
    <property type="entry name" value="ALTERED INHERITANCE OF MITOCHONDRIA PROTEIN 41, MITOCHONDRIAL"/>
    <property type="match status" value="1"/>
</dbReference>
<dbReference type="Pfam" id="PF09424">
    <property type="entry name" value="YqeY"/>
    <property type="match status" value="1"/>
</dbReference>
<gene>
    <name evidence="1" type="ORF">GHT07_11180</name>
</gene>
<dbReference type="RefSeq" id="WP_153585170.1">
    <property type="nucleotide sequence ID" value="NZ_WJBU01000010.1"/>
</dbReference>
<reference evidence="1 2" key="1">
    <citation type="submission" date="2019-11" db="EMBL/GenBank/DDBJ databases">
        <title>Caenimonas koreensis gen. nov., sp. nov., isolated from activated sludge.</title>
        <authorList>
            <person name="Seung H.R."/>
        </authorList>
    </citation>
    <scope>NUCLEOTIDE SEQUENCE [LARGE SCALE GENOMIC DNA]</scope>
    <source>
        <strain evidence="1 2">EMB320</strain>
    </source>
</reference>
<dbReference type="SUPFAM" id="SSF89095">
    <property type="entry name" value="GatB/YqeY motif"/>
    <property type="match status" value="1"/>
</dbReference>
<accession>A0A844B3P5</accession>
<dbReference type="AlphaFoldDB" id="A0A844B3P5"/>
<dbReference type="InterPro" id="IPR019004">
    <property type="entry name" value="YqeY/Aim41"/>
</dbReference>
<protein>
    <submittedName>
        <fullName evidence="1">GatB/YqeY domain-containing protein</fullName>
    </submittedName>
</protein>
<dbReference type="EMBL" id="WJBU01000010">
    <property type="protein sequence ID" value="MRD47843.1"/>
    <property type="molecule type" value="Genomic_DNA"/>
</dbReference>
<dbReference type="Gene3D" id="1.10.1510.10">
    <property type="entry name" value="Uncharacterised protein YqeY/AIM41 PF09424, N-terminal domain"/>
    <property type="match status" value="1"/>
</dbReference>
<dbReference type="Gene3D" id="1.10.10.410">
    <property type="match status" value="1"/>
</dbReference>
<name>A0A844B3P5_9BURK</name>
<dbReference type="InterPro" id="IPR023168">
    <property type="entry name" value="GatB_Yqey_C_2"/>
</dbReference>
<evidence type="ECO:0000313" key="2">
    <source>
        <dbReference type="Proteomes" id="UP000487350"/>
    </source>
</evidence>
<comment type="caution">
    <text evidence="1">The sequence shown here is derived from an EMBL/GenBank/DDBJ whole genome shotgun (WGS) entry which is preliminary data.</text>
</comment>
<evidence type="ECO:0000313" key="1">
    <source>
        <dbReference type="EMBL" id="MRD47843.1"/>
    </source>
</evidence>
<dbReference type="OrthoDB" id="9788127at2"/>
<proteinExistence type="predicted"/>
<dbReference type="PANTHER" id="PTHR28055">
    <property type="entry name" value="ALTERED INHERITANCE OF MITOCHONDRIA PROTEIN 41, MITOCHONDRIAL"/>
    <property type="match status" value="1"/>
</dbReference>
<dbReference type="Proteomes" id="UP000487350">
    <property type="component" value="Unassembled WGS sequence"/>
</dbReference>
<organism evidence="1 2">
    <name type="scientific">Caenimonas koreensis DSM 17982</name>
    <dbReference type="NCBI Taxonomy" id="1121255"/>
    <lineage>
        <taxon>Bacteria</taxon>
        <taxon>Pseudomonadati</taxon>
        <taxon>Pseudomonadota</taxon>
        <taxon>Betaproteobacteria</taxon>
        <taxon>Burkholderiales</taxon>
        <taxon>Comamonadaceae</taxon>
        <taxon>Caenimonas</taxon>
    </lineage>
</organism>
<keyword evidence="2" id="KW-1185">Reference proteome</keyword>
<dbReference type="GO" id="GO:0016884">
    <property type="term" value="F:carbon-nitrogen ligase activity, with glutamine as amido-N-donor"/>
    <property type="evidence" value="ECO:0007669"/>
    <property type="project" value="InterPro"/>
</dbReference>
<dbReference type="InterPro" id="IPR003789">
    <property type="entry name" value="Asn/Gln_tRNA_amidoTrase-B-like"/>
</dbReference>
<dbReference type="InterPro" id="IPR042184">
    <property type="entry name" value="YqeY/Aim41_N"/>
</dbReference>